<dbReference type="RefSeq" id="WP_124195947.1">
    <property type="nucleotide sequence ID" value="NZ_REGA01000010.1"/>
</dbReference>
<dbReference type="GO" id="GO:0017168">
    <property type="term" value="F:5-oxoprolinase (ATP-hydrolyzing) activity"/>
    <property type="evidence" value="ECO:0007669"/>
    <property type="project" value="TreeGrafter"/>
</dbReference>
<dbReference type="Pfam" id="PF02538">
    <property type="entry name" value="Hydantoinase_B"/>
    <property type="match status" value="1"/>
</dbReference>
<evidence type="ECO:0000259" key="2">
    <source>
        <dbReference type="Pfam" id="PF02538"/>
    </source>
</evidence>
<sequence length="607" mass="66232">METDRETPAIDEYLLTVLSKKFESVTRDMTHSLLRSARSGVISVARDFSSAITLYDGRQFMIDEGIPVHVGNIGLVPEHTIDCFDDVAEGDCFLTNSPFYGNSHHADFTLHAPVFHDGEPLFWSINRAHQADVGAPEPSTYLPEGAEVYDEGLHFPSVRIQEDYEDRDDIVRMCKQNIRLGEQQWYGDYRAQVAAVRSGERTIQEIIDEYGIDVITEFIDAWLSYGETMMRAEISELPSAESEYTSYHDPLPGAPDGVPITVSFEIDADAERIDVDISDNIDTLPCGFNLCEATSVAAIYSGIFNSIDSKVPHNHGSLGRIHVEMGEGNVVGKPEYPTGTSVATTNICDALFNAVHGALGKIGSNIGCAEGNVGMGAYGASIAGTDFRRDGAEYVNQILFTSGGGPGVPGHDGWLTYGSPDAGGVLRRDSIEIDEMKHPILFERNEVRQDTEGPGQWRGSPGIVIEYGPREDPMTITYLSGGTEFRPQGIRGGKPGALETTEKRTEAGDLVELSPIGTETIAPGETIVGRKSGGGGYGDPYDRNRHSVLKDVRRDIVSVTRAREEYGVVLVETEDGYAIDSDATNDRRGRTNRRDATSETEGEPDDN</sequence>
<feature type="compositionally biased region" description="Basic and acidic residues" evidence="1">
    <location>
        <begin position="584"/>
        <end position="597"/>
    </location>
</feature>
<feature type="compositionally biased region" description="Acidic residues" evidence="1">
    <location>
        <begin position="598"/>
        <end position="607"/>
    </location>
</feature>
<feature type="region of interest" description="Disordered" evidence="1">
    <location>
        <begin position="575"/>
        <end position="607"/>
    </location>
</feature>
<dbReference type="GO" id="GO:0006749">
    <property type="term" value="P:glutathione metabolic process"/>
    <property type="evidence" value="ECO:0007669"/>
    <property type="project" value="TreeGrafter"/>
</dbReference>
<dbReference type="PANTHER" id="PTHR11365">
    <property type="entry name" value="5-OXOPROLINASE RELATED"/>
    <property type="match status" value="1"/>
</dbReference>
<dbReference type="InterPro" id="IPR003692">
    <property type="entry name" value="Hydantoinase_B"/>
</dbReference>
<keyword evidence="4" id="KW-1185">Reference proteome</keyword>
<proteinExistence type="predicted"/>
<gene>
    <name evidence="3" type="ORF">EA473_12495</name>
</gene>
<dbReference type="InterPro" id="IPR045079">
    <property type="entry name" value="Oxoprolinase-like"/>
</dbReference>
<dbReference type="GO" id="GO:0005829">
    <property type="term" value="C:cytosol"/>
    <property type="evidence" value="ECO:0007669"/>
    <property type="project" value="TreeGrafter"/>
</dbReference>
<organism evidence="3 4">
    <name type="scientific">Natrarchaeobius chitinivorans</name>
    <dbReference type="NCBI Taxonomy" id="1679083"/>
    <lineage>
        <taxon>Archaea</taxon>
        <taxon>Methanobacteriati</taxon>
        <taxon>Methanobacteriota</taxon>
        <taxon>Stenosarchaea group</taxon>
        <taxon>Halobacteria</taxon>
        <taxon>Halobacteriales</taxon>
        <taxon>Natrialbaceae</taxon>
        <taxon>Natrarchaeobius</taxon>
    </lineage>
</organism>
<dbReference type="PANTHER" id="PTHR11365:SF23">
    <property type="entry name" value="HYPOTHETICAL 5-OXOPROLINASE (EUROFUNG)-RELATED"/>
    <property type="match status" value="1"/>
</dbReference>
<feature type="domain" description="Hydantoinase B/oxoprolinase" evidence="2">
    <location>
        <begin position="11"/>
        <end position="540"/>
    </location>
</feature>
<evidence type="ECO:0000313" key="4">
    <source>
        <dbReference type="Proteomes" id="UP000282323"/>
    </source>
</evidence>
<protein>
    <submittedName>
        <fullName evidence="3">Hydantoinase B/oxoprolinase family protein</fullName>
    </submittedName>
</protein>
<comment type="caution">
    <text evidence="3">The sequence shown here is derived from an EMBL/GenBank/DDBJ whole genome shotgun (WGS) entry which is preliminary data.</text>
</comment>
<evidence type="ECO:0000256" key="1">
    <source>
        <dbReference type="SAM" id="MobiDB-lite"/>
    </source>
</evidence>
<name>A0A3N6MCD7_NATCH</name>
<dbReference type="OrthoDB" id="8261at2157"/>
<dbReference type="Proteomes" id="UP000282323">
    <property type="component" value="Unassembled WGS sequence"/>
</dbReference>
<dbReference type="EMBL" id="REGA01000010">
    <property type="protein sequence ID" value="RQG94190.1"/>
    <property type="molecule type" value="Genomic_DNA"/>
</dbReference>
<reference evidence="3 4" key="1">
    <citation type="submission" date="2018-10" db="EMBL/GenBank/DDBJ databases">
        <title>Natrarchaeobius chitinivorans gen. nov., sp. nov., and Natrarchaeobius haloalkaliphilus sp. nov., alkaliphilic, chitin-utilizing haloarchaea from hypersaline alkaline lakes.</title>
        <authorList>
            <person name="Sorokin D.Y."/>
            <person name="Elcheninov A.G."/>
            <person name="Kostrikina N.A."/>
            <person name="Bale N.J."/>
            <person name="Sinninghe Damste J.S."/>
            <person name="Khijniak T.V."/>
            <person name="Kublanov I.V."/>
            <person name="Toshchakov S.V."/>
        </authorList>
    </citation>
    <scope>NUCLEOTIDE SEQUENCE [LARGE SCALE GENOMIC DNA]</scope>
    <source>
        <strain evidence="3 4">AArcht4T</strain>
    </source>
</reference>
<evidence type="ECO:0000313" key="3">
    <source>
        <dbReference type="EMBL" id="RQG94190.1"/>
    </source>
</evidence>
<accession>A0A3N6MCD7</accession>
<dbReference type="AlphaFoldDB" id="A0A3N6MCD7"/>